<proteinExistence type="predicted"/>
<feature type="transmembrane region" description="Helical" evidence="1">
    <location>
        <begin position="66"/>
        <end position="87"/>
    </location>
</feature>
<keyword evidence="3" id="KW-1185">Reference proteome</keyword>
<evidence type="ECO:0000256" key="1">
    <source>
        <dbReference type="SAM" id="Phobius"/>
    </source>
</evidence>
<keyword evidence="1" id="KW-0812">Transmembrane</keyword>
<evidence type="ECO:0000313" key="2">
    <source>
        <dbReference type="EMBL" id="RFA38963.1"/>
    </source>
</evidence>
<keyword evidence="1" id="KW-1133">Transmembrane helix</keyword>
<protein>
    <recommendedName>
        <fullName evidence="4">EamA domain-containing protein</fullName>
    </recommendedName>
</protein>
<sequence>MRPLLLALFFGIFWGSWGYIANMAAGHLSALRAAGTQFGLSVVVTLIFATAVEQLYLRSETVPRKLVFALLLPIGVLFMLVSSIHYFQGTPNVLLTVVPSVSVAAAICLGRILLGIYRGEGAVEDSGP</sequence>
<keyword evidence="1" id="KW-0472">Membrane</keyword>
<accession>A0A3E0X2Y8</accession>
<comment type="caution">
    <text evidence="2">The sequence shown here is derived from an EMBL/GenBank/DDBJ whole genome shotgun (WGS) entry which is preliminary data.</text>
</comment>
<feature type="transmembrane region" description="Helical" evidence="1">
    <location>
        <begin position="93"/>
        <end position="114"/>
    </location>
</feature>
<dbReference type="RefSeq" id="WP_116347451.1">
    <property type="nucleotide sequence ID" value="NZ_NFZW01000002.1"/>
</dbReference>
<evidence type="ECO:0008006" key="4">
    <source>
        <dbReference type="Google" id="ProtNLM"/>
    </source>
</evidence>
<dbReference type="Proteomes" id="UP000256763">
    <property type="component" value="Unassembled WGS sequence"/>
</dbReference>
<reference evidence="3" key="1">
    <citation type="submission" date="2017-05" db="EMBL/GenBank/DDBJ databases">
        <authorList>
            <person name="Sharma S."/>
            <person name="Sidhu C."/>
            <person name="Pinnaka A.K."/>
        </authorList>
    </citation>
    <scope>NUCLEOTIDE SEQUENCE [LARGE SCALE GENOMIC DNA]</scope>
    <source>
        <strain evidence="3">AK93</strain>
    </source>
</reference>
<evidence type="ECO:0000313" key="3">
    <source>
        <dbReference type="Proteomes" id="UP000256763"/>
    </source>
</evidence>
<gene>
    <name evidence="2" type="ORF">CAL65_03440</name>
</gene>
<organism evidence="2 3">
    <name type="scientific">Alkalilimnicola ehrlichii</name>
    <dbReference type="NCBI Taxonomy" id="351052"/>
    <lineage>
        <taxon>Bacteria</taxon>
        <taxon>Pseudomonadati</taxon>
        <taxon>Pseudomonadota</taxon>
        <taxon>Gammaproteobacteria</taxon>
        <taxon>Chromatiales</taxon>
        <taxon>Ectothiorhodospiraceae</taxon>
        <taxon>Alkalilimnicola</taxon>
    </lineage>
</organism>
<name>A0A3E0X2Y8_9GAMM</name>
<feature type="transmembrane region" description="Helical" evidence="1">
    <location>
        <begin position="34"/>
        <end position="57"/>
    </location>
</feature>
<dbReference type="EMBL" id="NFZW01000002">
    <property type="protein sequence ID" value="RFA38963.1"/>
    <property type="molecule type" value="Genomic_DNA"/>
</dbReference>
<dbReference type="AlphaFoldDB" id="A0A3E0X2Y8"/>